<proteinExistence type="inferred from homology"/>
<dbReference type="PANTHER" id="PTHR28163">
    <property type="entry name" value="PROTEIN PET117 HOMOLOG, MITOCHONDRIAL"/>
    <property type="match status" value="1"/>
</dbReference>
<evidence type="ECO:0000313" key="5">
    <source>
        <dbReference type="EMBL" id="CAD7231017.1"/>
    </source>
</evidence>
<dbReference type="InterPro" id="IPR031568">
    <property type="entry name" value="Pet117"/>
</dbReference>
<sequence>MSRTSKVVLLIAAGTSLGIVAFVHYKQAEDRHRLKQGIVRDIERQEKKKRENLERLREQEVITKIYRELEAKEEAERALQGEQ</sequence>
<dbReference type="GO" id="GO:0033617">
    <property type="term" value="P:mitochondrial respiratory chain complex IV assembly"/>
    <property type="evidence" value="ECO:0007669"/>
    <property type="project" value="TreeGrafter"/>
</dbReference>
<evidence type="ECO:0000256" key="3">
    <source>
        <dbReference type="ARBA" id="ARBA00022946"/>
    </source>
</evidence>
<evidence type="ECO:0000256" key="1">
    <source>
        <dbReference type="ARBA" id="ARBA00004173"/>
    </source>
</evidence>
<dbReference type="Pfam" id="PF15786">
    <property type="entry name" value="PET117"/>
    <property type="match status" value="1"/>
</dbReference>
<dbReference type="AlphaFoldDB" id="A0A7R8ZT91"/>
<protein>
    <submittedName>
        <fullName evidence="5">Uncharacterized protein</fullName>
    </submittedName>
</protein>
<name>A0A7R8ZT91_9CRUS</name>
<accession>A0A7R8ZT91</accession>
<dbReference type="OrthoDB" id="76305at2759"/>
<dbReference type="GO" id="GO:0005739">
    <property type="term" value="C:mitochondrion"/>
    <property type="evidence" value="ECO:0007669"/>
    <property type="project" value="UniProtKB-SubCell"/>
</dbReference>
<comment type="subcellular location">
    <subcellularLocation>
        <location evidence="1">Mitochondrion</location>
    </subcellularLocation>
</comment>
<gene>
    <name evidence="5" type="ORF">CTOB1V02_LOCUS8872</name>
</gene>
<keyword evidence="4" id="KW-0496">Mitochondrion</keyword>
<evidence type="ECO:0000256" key="2">
    <source>
        <dbReference type="ARBA" id="ARBA00008197"/>
    </source>
</evidence>
<dbReference type="PANTHER" id="PTHR28163:SF1">
    <property type="entry name" value="PROTEIN PET117 HOMOLOG, MITOCHONDRIAL"/>
    <property type="match status" value="1"/>
</dbReference>
<evidence type="ECO:0000256" key="4">
    <source>
        <dbReference type="ARBA" id="ARBA00023128"/>
    </source>
</evidence>
<organism evidence="5">
    <name type="scientific">Cyprideis torosa</name>
    <dbReference type="NCBI Taxonomy" id="163714"/>
    <lineage>
        <taxon>Eukaryota</taxon>
        <taxon>Metazoa</taxon>
        <taxon>Ecdysozoa</taxon>
        <taxon>Arthropoda</taxon>
        <taxon>Crustacea</taxon>
        <taxon>Oligostraca</taxon>
        <taxon>Ostracoda</taxon>
        <taxon>Podocopa</taxon>
        <taxon>Podocopida</taxon>
        <taxon>Cytherocopina</taxon>
        <taxon>Cytheroidea</taxon>
        <taxon>Cytherideidae</taxon>
        <taxon>Cyprideis</taxon>
    </lineage>
</organism>
<reference evidence="5" key="1">
    <citation type="submission" date="2020-11" db="EMBL/GenBank/DDBJ databases">
        <authorList>
            <person name="Tran Van P."/>
        </authorList>
    </citation>
    <scope>NUCLEOTIDE SEQUENCE</scope>
</reference>
<comment type="similarity">
    <text evidence="2">Belongs to the PET117 family.</text>
</comment>
<dbReference type="EMBL" id="OB663133">
    <property type="protein sequence ID" value="CAD7231017.1"/>
    <property type="molecule type" value="Genomic_DNA"/>
</dbReference>
<keyword evidence="3" id="KW-0809">Transit peptide</keyword>